<comment type="caution">
    <text evidence="1">The sequence shown here is derived from an EMBL/GenBank/DDBJ whole genome shotgun (WGS) entry which is preliminary data.</text>
</comment>
<dbReference type="Gene3D" id="3.30.420.10">
    <property type="entry name" value="Ribonuclease H-like superfamily/Ribonuclease H"/>
    <property type="match status" value="2"/>
</dbReference>
<dbReference type="AlphaFoldDB" id="A0A8X6V0I4"/>
<name>A0A8X6V0I4_TRICX</name>
<dbReference type="Proteomes" id="UP000887159">
    <property type="component" value="Unassembled WGS sequence"/>
</dbReference>
<dbReference type="EMBL" id="BMAU01021105">
    <property type="protein sequence ID" value="GFX90767.1"/>
    <property type="molecule type" value="Genomic_DNA"/>
</dbReference>
<keyword evidence="2" id="KW-1185">Reference proteome</keyword>
<evidence type="ECO:0000313" key="2">
    <source>
        <dbReference type="Proteomes" id="UP000887159"/>
    </source>
</evidence>
<evidence type="ECO:0000313" key="1">
    <source>
        <dbReference type="EMBL" id="GFX90767.1"/>
    </source>
</evidence>
<organism evidence="1 2">
    <name type="scientific">Trichonephila clavipes</name>
    <name type="common">Golden silk orbweaver</name>
    <name type="synonym">Nephila clavipes</name>
    <dbReference type="NCBI Taxonomy" id="2585209"/>
    <lineage>
        <taxon>Eukaryota</taxon>
        <taxon>Metazoa</taxon>
        <taxon>Ecdysozoa</taxon>
        <taxon>Arthropoda</taxon>
        <taxon>Chelicerata</taxon>
        <taxon>Arachnida</taxon>
        <taxon>Araneae</taxon>
        <taxon>Araneomorphae</taxon>
        <taxon>Entelegynae</taxon>
        <taxon>Araneoidea</taxon>
        <taxon>Nephilidae</taxon>
        <taxon>Trichonephila</taxon>
    </lineage>
</organism>
<accession>A0A8X6V0I4</accession>
<proteinExistence type="predicted"/>
<sequence>MTNHRLLRLSWAQEHRAWPDDWYQVLFSDESRFNLWDPDGCIRVSEMPVNSTFQSISGAIFQQDNVRPYVAKTVRNFFSAKHTQFLLWPAYSQDISSIEHEWDLVGRRLTRDPRPAASKDELLLRIQAIWNFLPQVDIQNLFDSTPRRIAALIAARGGYTKY</sequence>
<gene>
    <name evidence="1" type="primary">X975_08537</name>
    <name evidence="1" type="ORF">TNCV_3165981</name>
</gene>
<protein>
    <submittedName>
        <fullName evidence="1">Transposable element Tc1 transposase</fullName>
    </submittedName>
</protein>
<reference evidence="1" key="1">
    <citation type="submission" date="2020-08" db="EMBL/GenBank/DDBJ databases">
        <title>Multicomponent nature underlies the extraordinary mechanical properties of spider dragline silk.</title>
        <authorList>
            <person name="Kono N."/>
            <person name="Nakamura H."/>
            <person name="Mori M."/>
            <person name="Yoshida Y."/>
            <person name="Ohtoshi R."/>
            <person name="Malay A.D."/>
            <person name="Moran D.A.P."/>
            <person name="Tomita M."/>
            <person name="Numata K."/>
            <person name="Arakawa K."/>
        </authorList>
    </citation>
    <scope>NUCLEOTIDE SEQUENCE</scope>
</reference>
<dbReference type="GO" id="GO:0003676">
    <property type="term" value="F:nucleic acid binding"/>
    <property type="evidence" value="ECO:0007669"/>
    <property type="project" value="InterPro"/>
</dbReference>
<dbReference type="InterPro" id="IPR036397">
    <property type="entry name" value="RNaseH_sf"/>
</dbReference>